<evidence type="ECO:0000259" key="10">
    <source>
        <dbReference type="PROSITE" id="PS50113"/>
    </source>
</evidence>
<dbReference type="SUPFAM" id="SSF55785">
    <property type="entry name" value="PYP-like sensor domain (PAS domain)"/>
    <property type="match status" value="2"/>
</dbReference>
<dbReference type="PANTHER" id="PTHR43547:SF2">
    <property type="entry name" value="HYBRID SIGNAL TRANSDUCTION HISTIDINE KINASE C"/>
    <property type="match status" value="1"/>
</dbReference>
<protein>
    <recommendedName>
        <fullName evidence="2">histidine kinase</fullName>
        <ecNumber evidence="2">2.7.13.3</ecNumber>
    </recommendedName>
</protein>
<sequence>MKKEIYESIIKNSKIAYLIINCKMDNHNKYIGIEVLEQNKEFEKIFKLLTENNVFEKEVTELIINNWIKKSFKGDELDKFIKDVIKTGHRKIEYTTELNGRNSIVDMYYLEDYFMLIYSIDCNIGHKEENLKIYNWAKDLNGVYIDIHEGCNHDLKLGNKKSTLGKRDIDLWEESEIIQFRNQENIVIANKNAKTFYQTLTKKDGNKMYLESTLWPIIDDNDNVIGTRGFSIKINDKLIFEKSLEQNQENFREITKYCDSVFIIRDEERATYISPAFRNVFESNPDDLYKDISKLDDYFKRVESNDYNISYEFEFDECNEGTGKVKLDNGKEKWIWYKFLPIKDSKGNVSKRVGILTDVTEKRKVEDEKNQLKLDFFANLSHELRTPINLISSTIQLIKLNLTKLSPQEANKLYKYIDIMETNSLRLVRLINNLLDSTRIDAGFISFTPINADIVRFIEDICGSIVEFIEFNNMHLIFDTNKEEDIVLFDPDIIERTMLNLLSNAVKFNKKYGNIYVNLCTKEDKIIISVKDEGIGIPKEKANCIFERFEQVQSKDRIEKQGSGIGLYLVKSLVTLHGGSIKVNSKVNQGSEFIVVIPKQVIKNGEEFLMKKNEEVRYSRANIEFSDI</sequence>
<dbReference type="InterPro" id="IPR036097">
    <property type="entry name" value="HisK_dim/P_sf"/>
</dbReference>
<keyword evidence="4" id="KW-0808">Transferase</keyword>
<dbReference type="InterPro" id="IPR000700">
    <property type="entry name" value="PAS-assoc_C"/>
</dbReference>
<dbReference type="Pfam" id="PF13426">
    <property type="entry name" value="PAS_9"/>
    <property type="match status" value="1"/>
</dbReference>
<dbReference type="CDD" id="cd00082">
    <property type="entry name" value="HisKA"/>
    <property type="match status" value="1"/>
</dbReference>
<dbReference type="SMART" id="SM00388">
    <property type="entry name" value="HisKA"/>
    <property type="match status" value="1"/>
</dbReference>
<dbReference type="PANTHER" id="PTHR43547">
    <property type="entry name" value="TWO-COMPONENT HISTIDINE KINASE"/>
    <property type="match status" value="1"/>
</dbReference>
<dbReference type="GO" id="GO:0005524">
    <property type="term" value="F:ATP binding"/>
    <property type="evidence" value="ECO:0007669"/>
    <property type="project" value="UniProtKB-KW"/>
</dbReference>
<dbReference type="InterPro" id="IPR000014">
    <property type="entry name" value="PAS"/>
</dbReference>
<dbReference type="EC" id="2.7.13.3" evidence="2"/>
<keyword evidence="8" id="KW-0902">Two-component regulatory system</keyword>
<evidence type="ECO:0000256" key="7">
    <source>
        <dbReference type="ARBA" id="ARBA00022840"/>
    </source>
</evidence>
<dbReference type="GO" id="GO:0000155">
    <property type="term" value="F:phosphorelay sensor kinase activity"/>
    <property type="evidence" value="ECO:0007669"/>
    <property type="project" value="InterPro"/>
</dbReference>
<evidence type="ECO:0000256" key="2">
    <source>
        <dbReference type="ARBA" id="ARBA00012438"/>
    </source>
</evidence>
<feature type="domain" description="PAC" evidence="10">
    <location>
        <begin position="319"/>
        <end position="371"/>
    </location>
</feature>
<dbReference type="Pfam" id="PF00512">
    <property type="entry name" value="HisKA"/>
    <property type="match status" value="1"/>
</dbReference>
<feature type="domain" description="Histidine kinase" evidence="9">
    <location>
        <begin position="379"/>
        <end position="601"/>
    </location>
</feature>
<dbReference type="Gene3D" id="3.30.450.20">
    <property type="entry name" value="PAS domain"/>
    <property type="match status" value="2"/>
</dbReference>
<dbReference type="InterPro" id="IPR003661">
    <property type="entry name" value="HisK_dim/P_dom"/>
</dbReference>
<dbReference type="PRINTS" id="PR00344">
    <property type="entry name" value="BCTRLSENSOR"/>
</dbReference>
<accession>A0A9X2MA92</accession>
<evidence type="ECO:0000256" key="3">
    <source>
        <dbReference type="ARBA" id="ARBA00022553"/>
    </source>
</evidence>
<dbReference type="SMART" id="SM00086">
    <property type="entry name" value="PAC"/>
    <property type="match status" value="2"/>
</dbReference>
<evidence type="ECO:0000313" key="11">
    <source>
        <dbReference type="EMBL" id="MCR1822132.1"/>
    </source>
</evidence>
<dbReference type="PROSITE" id="PS50113">
    <property type="entry name" value="PAC"/>
    <property type="match status" value="2"/>
</dbReference>
<proteinExistence type="predicted"/>
<dbReference type="InterPro" id="IPR036890">
    <property type="entry name" value="HATPase_C_sf"/>
</dbReference>
<dbReference type="Gene3D" id="3.30.565.10">
    <property type="entry name" value="Histidine kinase-like ATPase, C-terminal domain"/>
    <property type="match status" value="1"/>
</dbReference>
<evidence type="ECO:0000256" key="1">
    <source>
        <dbReference type="ARBA" id="ARBA00000085"/>
    </source>
</evidence>
<dbReference type="PROSITE" id="PS50109">
    <property type="entry name" value="HIS_KIN"/>
    <property type="match status" value="1"/>
</dbReference>
<dbReference type="EMBL" id="JANKBY010000036">
    <property type="protein sequence ID" value="MCR1822132.1"/>
    <property type="molecule type" value="Genomic_DNA"/>
</dbReference>
<comment type="caution">
    <text evidence="11">The sequence shown here is derived from an EMBL/GenBank/DDBJ whole genome shotgun (WGS) entry which is preliminary data.</text>
</comment>
<dbReference type="InterPro" id="IPR003594">
    <property type="entry name" value="HATPase_dom"/>
</dbReference>
<feature type="domain" description="PAC" evidence="10">
    <location>
        <begin position="194"/>
        <end position="246"/>
    </location>
</feature>
<organism evidence="11 12">
    <name type="scientific">Terrisporobacter muris</name>
    <dbReference type="NCBI Taxonomy" id="2963284"/>
    <lineage>
        <taxon>Bacteria</taxon>
        <taxon>Bacillati</taxon>
        <taxon>Bacillota</taxon>
        <taxon>Clostridia</taxon>
        <taxon>Peptostreptococcales</taxon>
        <taxon>Peptostreptococcaceae</taxon>
        <taxon>Terrisporobacter</taxon>
    </lineage>
</organism>
<dbReference type="AlphaFoldDB" id="A0A9X2MA92"/>
<evidence type="ECO:0000259" key="9">
    <source>
        <dbReference type="PROSITE" id="PS50109"/>
    </source>
</evidence>
<dbReference type="RefSeq" id="WP_052233066.1">
    <property type="nucleotide sequence ID" value="NZ_JANKBY010000036.1"/>
</dbReference>
<dbReference type="InterPro" id="IPR001610">
    <property type="entry name" value="PAC"/>
</dbReference>
<evidence type="ECO:0000313" key="12">
    <source>
        <dbReference type="Proteomes" id="UP001140817"/>
    </source>
</evidence>
<evidence type="ECO:0000256" key="6">
    <source>
        <dbReference type="ARBA" id="ARBA00022777"/>
    </source>
</evidence>
<keyword evidence="12" id="KW-1185">Reference proteome</keyword>
<reference evidence="11" key="1">
    <citation type="submission" date="2022-07" db="EMBL/GenBank/DDBJ databases">
        <title>Enhanced cultured diversity of the mouse gut microbiota enables custom-made synthetic communities.</title>
        <authorList>
            <person name="Afrizal A."/>
        </authorList>
    </citation>
    <scope>NUCLEOTIDE SEQUENCE</scope>
    <source>
        <strain evidence="11">DSM 29186</strain>
    </source>
</reference>
<keyword evidence="7" id="KW-0067">ATP-binding</keyword>
<dbReference type="InterPro" id="IPR035965">
    <property type="entry name" value="PAS-like_dom_sf"/>
</dbReference>
<dbReference type="SUPFAM" id="SSF55874">
    <property type="entry name" value="ATPase domain of HSP90 chaperone/DNA topoisomerase II/histidine kinase"/>
    <property type="match status" value="1"/>
</dbReference>
<keyword evidence="3" id="KW-0597">Phosphoprotein</keyword>
<evidence type="ECO:0000256" key="8">
    <source>
        <dbReference type="ARBA" id="ARBA00023012"/>
    </source>
</evidence>
<dbReference type="Pfam" id="PF02518">
    <property type="entry name" value="HATPase_c"/>
    <property type="match status" value="1"/>
</dbReference>
<gene>
    <name evidence="11" type="ORF">NSA58_04960</name>
</gene>
<evidence type="ECO:0000256" key="5">
    <source>
        <dbReference type="ARBA" id="ARBA00022741"/>
    </source>
</evidence>
<evidence type="ECO:0000256" key="4">
    <source>
        <dbReference type="ARBA" id="ARBA00022679"/>
    </source>
</evidence>
<dbReference type="Gene3D" id="1.10.287.130">
    <property type="match status" value="1"/>
</dbReference>
<dbReference type="SUPFAM" id="SSF47384">
    <property type="entry name" value="Homodimeric domain of signal transducing histidine kinase"/>
    <property type="match status" value="1"/>
</dbReference>
<dbReference type="FunFam" id="3.30.565.10:FF:000037">
    <property type="entry name" value="Hybrid sensor histidine kinase/response regulator"/>
    <property type="match status" value="1"/>
</dbReference>
<dbReference type="Proteomes" id="UP001140817">
    <property type="component" value="Unassembled WGS sequence"/>
</dbReference>
<dbReference type="InterPro" id="IPR005467">
    <property type="entry name" value="His_kinase_dom"/>
</dbReference>
<keyword evidence="6 11" id="KW-0418">Kinase</keyword>
<comment type="catalytic activity">
    <reaction evidence="1">
        <text>ATP + protein L-histidine = ADP + protein N-phospho-L-histidine.</text>
        <dbReference type="EC" id="2.7.13.3"/>
    </reaction>
</comment>
<dbReference type="SMART" id="SM00387">
    <property type="entry name" value="HATPase_c"/>
    <property type="match status" value="1"/>
</dbReference>
<dbReference type="InterPro" id="IPR004358">
    <property type="entry name" value="Sig_transdc_His_kin-like_C"/>
</dbReference>
<keyword evidence="5" id="KW-0547">Nucleotide-binding</keyword>
<name>A0A9X2MA92_9FIRM</name>